<keyword evidence="12" id="KW-0460">Magnesium</keyword>
<dbReference type="GO" id="GO:0000723">
    <property type="term" value="P:telomere maintenance"/>
    <property type="evidence" value="ECO:0007669"/>
    <property type="project" value="InterPro"/>
</dbReference>
<comment type="similarity">
    <text evidence="3">Belongs to the helicase family. PIF1 subfamily.</text>
</comment>
<dbReference type="Pfam" id="PF21530">
    <property type="entry name" value="Pif1_2B_dom"/>
    <property type="match status" value="1"/>
</dbReference>
<reference evidence="23 24" key="1">
    <citation type="journal article" date="2018" name="BMC Genomics">
        <title>The genome of Naegleria lovaniensis, the basis for a comparative approach to unravel pathogenicity factors of the human pathogenic amoeba N. fowleri.</title>
        <authorList>
            <person name="Liechti N."/>
            <person name="Schurch N."/>
            <person name="Bruggmann R."/>
            <person name="Wittwer M."/>
        </authorList>
    </citation>
    <scope>NUCLEOTIDE SEQUENCE [LARGE SCALE GENOMIC DNA]</scope>
    <source>
        <strain evidence="23 24">ATCC 30569</strain>
    </source>
</reference>
<dbReference type="InterPro" id="IPR051055">
    <property type="entry name" value="PIF1_helicase"/>
</dbReference>
<keyword evidence="13" id="KW-0238">DNA-binding</keyword>
<dbReference type="InterPro" id="IPR011320">
    <property type="entry name" value="RNase_H1_N"/>
</dbReference>
<evidence type="ECO:0000256" key="10">
    <source>
        <dbReference type="ARBA" id="ARBA00022806"/>
    </source>
</evidence>
<dbReference type="Proteomes" id="UP000816034">
    <property type="component" value="Unassembled WGS sequence"/>
</dbReference>
<evidence type="ECO:0000256" key="8">
    <source>
        <dbReference type="ARBA" id="ARBA00022763"/>
    </source>
</evidence>
<evidence type="ECO:0000256" key="4">
    <source>
        <dbReference type="ARBA" id="ARBA00022722"/>
    </source>
</evidence>
<dbReference type="GO" id="GO:0006281">
    <property type="term" value="P:DNA repair"/>
    <property type="evidence" value="ECO:0007669"/>
    <property type="project" value="UniProtKB-KW"/>
</dbReference>
<evidence type="ECO:0000256" key="9">
    <source>
        <dbReference type="ARBA" id="ARBA00022801"/>
    </source>
</evidence>
<dbReference type="InterPro" id="IPR049163">
    <property type="entry name" value="Pif1-like_2B_dom"/>
</dbReference>
<feature type="domain" description="DNA helicase Pif1-like DEAD-box helicase" evidence="21">
    <location>
        <begin position="124"/>
        <end position="327"/>
    </location>
</feature>
<evidence type="ECO:0000313" key="23">
    <source>
        <dbReference type="EMBL" id="KAG2389459.1"/>
    </source>
</evidence>
<dbReference type="InterPro" id="IPR010285">
    <property type="entry name" value="DNA_helicase_pif1-like_DEAD"/>
</dbReference>
<comment type="similarity">
    <text evidence="2">Belongs to the RNase H family.</text>
</comment>
<dbReference type="InterPro" id="IPR037056">
    <property type="entry name" value="RNase_H1_N_sf"/>
</dbReference>
<feature type="region of interest" description="Disordered" evidence="19">
    <location>
        <begin position="655"/>
        <end position="694"/>
    </location>
</feature>
<proteinExistence type="inferred from homology"/>
<evidence type="ECO:0000256" key="6">
    <source>
        <dbReference type="ARBA" id="ARBA00022741"/>
    </source>
</evidence>
<comment type="caution">
    <text evidence="23">The sequence shown here is derived from an EMBL/GenBank/DDBJ whole genome shotgun (WGS) entry which is preliminary data.</text>
</comment>
<dbReference type="Gene3D" id="3.40.50.300">
    <property type="entry name" value="P-loop containing nucleotide triphosphate hydrolases"/>
    <property type="match status" value="2"/>
</dbReference>
<keyword evidence="5" id="KW-0479">Metal-binding</keyword>
<evidence type="ECO:0000256" key="17">
    <source>
        <dbReference type="ARBA" id="ARBA00048954"/>
    </source>
</evidence>
<comment type="cofactor">
    <cofactor evidence="1 18">
        <name>Mg(2+)</name>
        <dbReference type="ChEBI" id="CHEBI:18420"/>
    </cofactor>
</comment>
<evidence type="ECO:0000256" key="5">
    <source>
        <dbReference type="ARBA" id="ARBA00022723"/>
    </source>
</evidence>
<dbReference type="SUPFAM" id="SSF52540">
    <property type="entry name" value="P-loop containing nucleoside triphosphate hydrolases"/>
    <property type="match status" value="2"/>
</dbReference>
<dbReference type="FunFam" id="3.40.970.10:FF:000001">
    <property type="entry name" value="Ribonuclease H1"/>
    <property type="match status" value="1"/>
</dbReference>
<organism evidence="23 24">
    <name type="scientific">Naegleria lovaniensis</name>
    <name type="common">Amoeba</name>
    <dbReference type="NCBI Taxonomy" id="51637"/>
    <lineage>
        <taxon>Eukaryota</taxon>
        <taxon>Discoba</taxon>
        <taxon>Heterolobosea</taxon>
        <taxon>Tetramitia</taxon>
        <taxon>Eutetramitia</taxon>
        <taxon>Vahlkampfiidae</taxon>
        <taxon>Naegleria</taxon>
    </lineage>
</organism>
<dbReference type="GO" id="GO:0004523">
    <property type="term" value="F:RNA-DNA hybrid ribonuclease activity"/>
    <property type="evidence" value="ECO:0007669"/>
    <property type="project" value="UniProtKB-ARBA"/>
</dbReference>
<keyword evidence="7" id="KW-0255">Endonuclease</keyword>
<keyword evidence="16" id="KW-0413">Isomerase</keyword>
<evidence type="ECO:0000256" key="19">
    <source>
        <dbReference type="SAM" id="MobiDB-lite"/>
    </source>
</evidence>
<keyword evidence="10 18" id="KW-0347">Helicase</keyword>
<keyword evidence="15 18" id="KW-0234">DNA repair</keyword>
<dbReference type="Pfam" id="PF05970">
    <property type="entry name" value="PIF1"/>
    <property type="match status" value="1"/>
</dbReference>
<dbReference type="Gene3D" id="3.40.970.10">
    <property type="entry name" value="Ribonuclease H1, N-terminal domain"/>
    <property type="match status" value="1"/>
</dbReference>
<protein>
    <recommendedName>
        <fullName evidence="18">ATP-dependent DNA helicase</fullName>
        <ecNumber evidence="18">5.6.2.3</ecNumber>
    </recommendedName>
</protein>
<evidence type="ECO:0000256" key="12">
    <source>
        <dbReference type="ARBA" id="ARBA00022842"/>
    </source>
</evidence>
<evidence type="ECO:0000259" key="21">
    <source>
        <dbReference type="Pfam" id="PF05970"/>
    </source>
</evidence>
<evidence type="ECO:0000256" key="13">
    <source>
        <dbReference type="ARBA" id="ARBA00023125"/>
    </source>
</evidence>
<evidence type="ECO:0000256" key="2">
    <source>
        <dbReference type="ARBA" id="ARBA00005300"/>
    </source>
</evidence>
<evidence type="ECO:0000256" key="11">
    <source>
        <dbReference type="ARBA" id="ARBA00022840"/>
    </source>
</evidence>
<feature type="domain" description="DNA helicase Pif1-like 2B" evidence="22">
    <location>
        <begin position="428"/>
        <end position="462"/>
    </location>
</feature>
<dbReference type="EMBL" id="PYSW02000007">
    <property type="protein sequence ID" value="KAG2389459.1"/>
    <property type="molecule type" value="Genomic_DNA"/>
</dbReference>
<dbReference type="CDD" id="cd18037">
    <property type="entry name" value="DEXSc_Pif1_like"/>
    <property type="match status" value="1"/>
</dbReference>
<evidence type="ECO:0000259" key="20">
    <source>
        <dbReference type="Pfam" id="PF01693"/>
    </source>
</evidence>
<gene>
    <name evidence="23" type="ORF">C9374_014019</name>
</gene>
<dbReference type="EC" id="5.6.2.3" evidence="18"/>
<evidence type="ECO:0000313" key="24">
    <source>
        <dbReference type="Proteomes" id="UP000816034"/>
    </source>
</evidence>
<keyword evidence="8 18" id="KW-0227">DNA damage</keyword>
<keyword evidence="11 18" id="KW-0067">ATP-binding</keyword>
<feature type="compositionally biased region" description="Polar residues" evidence="19">
    <location>
        <begin position="25"/>
        <end position="37"/>
    </location>
</feature>
<dbReference type="PANTHER" id="PTHR47642:SF5">
    <property type="entry name" value="ATP-DEPENDENT DNA HELICASE"/>
    <property type="match status" value="1"/>
</dbReference>
<keyword evidence="9 18" id="KW-0378">Hydrolase</keyword>
<evidence type="ECO:0000256" key="16">
    <source>
        <dbReference type="ARBA" id="ARBA00023235"/>
    </source>
</evidence>
<feature type="region of interest" description="Disordered" evidence="19">
    <location>
        <begin position="1"/>
        <end position="41"/>
    </location>
</feature>
<dbReference type="GO" id="GO:0005524">
    <property type="term" value="F:ATP binding"/>
    <property type="evidence" value="ECO:0007669"/>
    <property type="project" value="UniProtKB-KW"/>
</dbReference>
<dbReference type="InterPro" id="IPR009027">
    <property type="entry name" value="Ribosomal_bL9/RNase_H1_N"/>
</dbReference>
<dbReference type="AlphaFoldDB" id="A0AA88H0W2"/>
<evidence type="ECO:0000256" key="15">
    <source>
        <dbReference type="ARBA" id="ARBA00023204"/>
    </source>
</evidence>
<keyword evidence="14 18" id="KW-0233">DNA recombination</keyword>
<feature type="compositionally biased region" description="Polar residues" evidence="19">
    <location>
        <begin position="683"/>
        <end position="694"/>
    </location>
</feature>
<dbReference type="SUPFAM" id="SSF55658">
    <property type="entry name" value="L9 N-domain-like"/>
    <property type="match status" value="1"/>
</dbReference>
<dbReference type="GO" id="GO:0006310">
    <property type="term" value="P:DNA recombination"/>
    <property type="evidence" value="ECO:0007669"/>
    <property type="project" value="UniProtKB-KW"/>
</dbReference>
<evidence type="ECO:0000256" key="14">
    <source>
        <dbReference type="ARBA" id="ARBA00023172"/>
    </source>
</evidence>
<evidence type="ECO:0000256" key="18">
    <source>
        <dbReference type="RuleBase" id="RU363044"/>
    </source>
</evidence>
<name>A0AA88H0W2_NAELO</name>
<feature type="region of interest" description="Disordered" evidence="19">
    <location>
        <begin position="58"/>
        <end position="97"/>
    </location>
</feature>
<evidence type="ECO:0000259" key="22">
    <source>
        <dbReference type="Pfam" id="PF21530"/>
    </source>
</evidence>
<dbReference type="Pfam" id="PF01693">
    <property type="entry name" value="Cauli_VI"/>
    <property type="match status" value="1"/>
</dbReference>
<dbReference type="PANTHER" id="PTHR47642">
    <property type="entry name" value="ATP-DEPENDENT DNA HELICASE"/>
    <property type="match status" value="1"/>
</dbReference>
<sequence length="752" mass="84866">MNRNGIYFVPATTPSNNNNKKETPSRNFNQHSHGNTISSSSSYLDKAIQQHHEMRMKIASNPKKNHSTATTSTNNTRSQNNTHRTEAMQSSLSSSHSIPSDLFPELANFDMNECENYSNLLSKLSDEQLKVLKCAIEGHSIFITGVAGTGKSFLLECIIKTLTNVYQKKVVVTASTGIAAVNIGGSTIHSFAGIRTLDNGKVDSKTAWRNDKEWQSTDVLIIDEISMIDAQYFDQLESIATEIRCFFEIATSKAPQEIVMKQLPSFGGIQVILCGDFLQLPPVAKPFKNEHGETVYQKKEMCFKAKCWSKTIKYTFELTNVFRQEEQQWVSILNSIRTCRIDSNAISQLSKLQHNRFDGMEKSTVIHTLNKNVDGVNESELLKLTPPHFIFKDHTYFSYGEYDPGVDPPTTKESIRNAILSNFNSSNAAQEISLRVGAQVMMIKNDFTNQLVNGTRGEVIGFVKQSAQDLYSTTKTLKPYAQTWIDENGELFPKVIFTREENGKEYKIIKIVHPAIFETDGPKKSKGTRLQIPLKLAYAMTVHKTQGLTLDKCVIDLSTVFSPGQIYVALSRAKTMKYLQVKNFNASTLTRHINREAIEFYREISKNDSFIPHDKSPKEIFIATLLSKHSQSFAARKKQFEDILEKIDLEGISSLTQNPKKRKTQEASSSGYSSEIMKKTKMSQKPSTLESANSSKRSGKYYCVASGRKPGIYLTWEECKTQVDNFRGAKFKSFPTLELAEQYMKEHGINNY</sequence>
<keyword evidence="24" id="KW-1185">Reference proteome</keyword>
<comment type="catalytic activity">
    <reaction evidence="17 18">
        <text>ATP + H2O = ADP + phosphate + H(+)</text>
        <dbReference type="Rhea" id="RHEA:13065"/>
        <dbReference type="ChEBI" id="CHEBI:15377"/>
        <dbReference type="ChEBI" id="CHEBI:15378"/>
        <dbReference type="ChEBI" id="CHEBI:30616"/>
        <dbReference type="ChEBI" id="CHEBI:43474"/>
        <dbReference type="ChEBI" id="CHEBI:456216"/>
        <dbReference type="EC" id="5.6.2.3"/>
    </reaction>
</comment>
<dbReference type="GO" id="GO:0046872">
    <property type="term" value="F:metal ion binding"/>
    <property type="evidence" value="ECO:0007669"/>
    <property type="project" value="UniProtKB-KW"/>
</dbReference>
<feature type="compositionally biased region" description="Low complexity" evidence="19">
    <location>
        <begin position="67"/>
        <end position="82"/>
    </location>
</feature>
<dbReference type="GeneID" id="68106472"/>
<accession>A0AA88H0W2</accession>
<dbReference type="RefSeq" id="XP_044553451.1">
    <property type="nucleotide sequence ID" value="XM_044689961.1"/>
</dbReference>
<evidence type="ECO:0000256" key="3">
    <source>
        <dbReference type="ARBA" id="ARBA00009781"/>
    </source>
</evidence>
<feature type="domain" description="Ribonuclease H1 N-terminal" evidence="20">
    <location>
        <begin position="700"/>
        <end position="743"/>
    </location>
</feature>
<dbReference type="GO" id="GO:0043139">
    <property type="term" value="F:5'-3' DNA helicase activity"/>
    <property type="evidence" value="ECO:0007669"/>
    <property type="project" value="UniProtKB-EC"/>
</dbReference>
<dbReference type="CDD" id="cd18809">
    <property type="entry name" value="SF1_C_RecD"/>
    <property type="match status" value="1"/>
</dbReference>
<keyword evidence="4" id="KW-0540">Nuclease</keyword>
<evidence type="ECO:0000256" key="7">
    <source>
        <dbReference type="ARBA" id="ARBA00022759"/>
    </source>
</evidence>
<dbReference type="InterPro" id="IPR027417">
    <property type="entry name" value="P-loop_NTPase"/>
</dbReference>
<keyword evidence="6 18" id="KW-0547">Nucleotide-binding</keyword>
<evidence type="ECO:0000256" key="1">
    <source>
        <dbReference type="ARBA" id="ARBA00001946"/>
    </source>
</evidence>